<gene>
    <name evidence="2" type="ORF">FA740_18405</name>
</gene>
<accession>A0A4U0QBD2</accession>
<comment type="caution">
    <text evidence="2">The sequence shown here is derived from an EMBL/GenBank/DDBJ whole genome shotgun (WGS) entry which is preliminary data.</text>
</comment>
<keyword evidence="3" id="KW-1185">Reference proteome</keyword>
<protein>
    <recommendedName>
        <fullName evidence="4">Sulfotransferase family protein</fullName>
    </recommendedName>
</protein>
<evidence type="ECO:0008006" key="4">
    <source>
        <dbReference type="Google" id="ProtNLM"/>
    </source>
</evidence>
<dbReference type="SUPFAM" id="SSF52540">
    <property type="entry name" value="P-loop containing nucleoside triphosphate hydrolases"/>
    <property type="match status" value="1"/>
</dbReference>
<dbReference type="InterPro" id="IPR027417">
    <property type="entry name" value="P-loop_NTPase"/>
</dbReference>
<dbReference type="AlphaFoldDB" id="A0A4U0QBD2"/>
<dbReference type="EMBL" id="SUNH01000049">
    <property type="protein sequence ID" value="TJZ78693.1"/>
    <property type="molecule type" value="Genomic_DNA"/>
</dbReference>
<dbReference type="RefSeq" id="WP_136858271.1">
    <property type="nucleotide sequence ID" value="NZ_SUNH01000049.1"/>
</dbReference>
<sequence>MTIKKINTKQDFENHYVVTGLFGDHRDFGIYKAPRTSGVECLFFSNSDVIGKYAHAQGWRFIKTFHPVLANDYLETSLQSKWVKYLQFLKNSTIIEENLQIPKSVLYFDHKFHVTSEHVANILKRATDASLLIRKTPTAKHSVNVEIDAALPYERYARHMEPTKDFIKTRLAQGAKTDVTICNTGLIHYRHLEVSRDLADRVYNTCQSLKQPECQIVWAMHAQAFDDKIDVIDWNDPLVGDIEWQDPKVYSTNCVPTVAPKRREPGHGIVVGGFHRSGTSSVAGMLHHSGISAGTDLMNENEDNAKGYFESWGLVSMHDRLMNAKGVDWATSLEQKASLSEDDLTELRAYFDQRAEQSDGAWCMKDPRIGRYLFEWMRVAPEFKMLVLYRLPNASALSMQKRSLREFVQTRGTLELPKRFYEDPDLALRLWVEHNEAYITLCQAYPEDCMVIGHAAIINGFDVLQAVSVKFGVDTPTQNGKNFLDTSLLSRPRPIYVVSADLRDRAIAVWDALCRMDVSLQNPTAAPQSIEDQLILDTDGRFTRAELLEVFAKAALKELERRHNVAKDEFNKLRALEGRHNVAKDELNKLKAAHQSQKDEITIFKKQIEDVRREYLTSTSWRISAPIRIGGRLVRQLRKRP</sequence>
<evidence type="ECO:0000256" key="1">
    <source>
        <dbReference type="SAM" id="Coils"/>
    </source>
</evidence>
<dbReference type="OrthoDB" id="7210452at2"/>
<evidence type="ECO:0000313" key="3">
    <source>
        <dbReference type="Proteomes" id="UP000306223"/>
    </source>
</evidence>
<organism evidence="2 3">
    <name type="scientific">Paracoccus hibiscisoli</name>
    <dbReference type="NCBI Taxonomy" id="2023261"/>
    <lineage>
        <taxon>Bacteria</taxon>
        <taxon>Pseudomonadati</taxon>
        <taxon>Pseudomonadota</taxon>
        <taxon>Alphaproteobacteria</taxon>
        <taxon>Rhodobacterales</taxon>
        <taxon>Paracoccaceae</taxon>
        <taxon>Paracoccus</taxon>
    </lineage>
</organism>
<name>A0A4U0QBD2_9RHOB</name>
<evidence type="ECO:0000313" key="2">
    <source>
        <dbReference type="EMBL" id="TJZ78693.1"/>
    </source>
</evidence>
<proteinExistence type="predicted"/>
<dbReference type="Pfam" id="PF13469">
    <property type="entry name" value="Sulfotransfer_3"/>
    <property type="match status" value="1"/>
</dbReference>
<reference evidence="2 3" key="1">
    <citation type="submission" date="2019-04" db="EMBL/GenBank/DDBJ databases">
        <authorList>
            <person name="Li J."/>
        </authorList>
    </citation>
    <scope>NUCLEOTIDE SEQUENCE [LARGE SCALE GENOMIC DNA]</scope>
    <source>
        <strain evidence="2 3">CCTCC AB2016182</strain>
    </source>
</reference>
<dbReference type="Gene3D" id="3.40.50.300">
    <property type="entry name" value="P-loop containing nucleotide triphosphate hydrolases"/>
    <property type="match status" value="1"/>
</dbReference>
<feature type="coiled-coil region" evidence="1">
    <location>
        <begin position="549"/>
        <end position="614"/>
    </location>
</feature>
<keyword evidence="1" id="KW-0175">Coiled coil</keyword>
<dbReference type="Proteomes" id="UP000306223">
    <property type="component" value="Unassembled WGS sequence"/>
</dbReference>